<accession>A0A2W5ES62</accession>
<protein>
    <submittedName>
        <fullName evidence="3">Dihydroorotase</fullName>
    </submittedName>
</protein>
<dbReference type="Gene3D" id="2.30.40.10">
    <property type="entry name" value="Urease, subunit C, domain 1"/>
    <property type="match status" value="1"/>
</dbReference>
<feature type="domain" description="Dihydroorotase catalytic" evidence="2">
    <location>
        <begin position="50"/>
        <end position="235"/>
    </location>
</feature>
<dbReference type="EMBL" id="QFOI01000329">
    <property type="protein sequence ID" value="PZP44170.1"/>
    <property type="molecule type" value="Genomic_DNA"/>
</dbReference>
<dbReference type="InterPro" id="IPR011059">
    <property type="entry name" value="Metal-dep_hydrolase_composite"/>
</dbReference>
<dbReference type="CDD" id="cd01317">
    <property type="entry name" value="DHOase_IIa"/>
    <property type="match status" value="1"/>
</dbReference>
<dbReference type="SUPFAM" id="SSF51556">
    <property type="entry name" value="Metallo-dependent hydrolases"/>
    <property type="match status" value="1"/>
</dbReference>
<sequence>MDILLRNATIVDPLSSYNNGQYDILVKNGKLALVKKDIHEEVDKEIDLRGKVVSPGFVDVFAHFNDPGLEQKETVESGTAAAIAGGYTNVFALPNTKPSIDSKSFVEYIVQKSDKLPIHVRPLGAATKNIEGKEISEMFDMFQSGAVAFTDGLYPVQSAGLFVKILQYVKSFNGVLIEQPFENTIGSHGLMNEGIVSTQLGLPGIPAISEEIFIQREIELLRYAESKLHITGVSTIKGAELILKAKAEGLNITFSVTPHHLTFCDEDVVTYDTNFKFNPPLRTSADRDALRQLVLDDKVDAIASHHFPQHWDDKIIEFEYAKNGTISLQTAYAAVQTAIPQLKTEQVVKLFSTNMRNVFGLNNGFEMGSMAELTIFDPNATTVLTKENNKSKSANSPFFDQELKGAIVGILSKGKLILN</sequence>
<comment type="caution">
    <text evidence="3">The sequence shown here is derived from an EMBL/GenBank/DDBJ whole genome shotgun (WGS) entry which is preliminary data.</text>
</comment>
<evidence type="ECO:0000313" key="4">
    <source>
        <dbReference type="Proteomes" id="UP000249645"/>
    </source>
</evidence>
<dbReference type="GO" id="GO:0004038">
    <property type="term" value="F:allantoinase activity"/>
    <property type="evidence" value="ECO:0007669"/>
    <property type="project" value="TreeGrafter"/>
</dbReference>
<name>A0A2W5ES62_9SPHI</name>
<dbReference type="GO" id="GO:0005737">
    <property type="term" value="C:cytoplasm"/>
    <property type="evidence" value="ECO:0007669"/>
    <property type="project" value="TreeGrafter"/>
</dbReference>
<dbReference type="InterPro" id="IPR024403">
    <property type="entry name" value="DHOase_cat"/>
</dbReference>
<dbReference type="Proteomes" id="UP000249645">
    <property type="component" value="Unassembled WGS sequence"/>
</dbReference>
<dbReference type="PANTHER" id="PTHR43668">
    <property type="entry name" value="ALLANTOINASE"/>
    <property type="match status" value="1"/>
</dbReference>
<reference evidence="3 4" key="1">
    <citation type="submission" date="2017-11" db="EMBL/GenBank/DDBJ databases">
        <title>Infants hospitalized years apart are colonized by the same room-sourced microbial strains.</title>
        <authorList>
            <person name="Brooks B."/>
            <person name="Olm M.R."/>
            <person name="Firek B.A."/>
            <person name="Baker R."/>
            <person name="Thomas B.C."/>
            <person name="Morowitz M.J."/>
            <person name="Banfield J.F."/>
        </authorList>
    </citation>
    <scope>NUCLEOTIDE SEQUENCE [LARGE SCALE GENOMIC DNA]</scope>
    <source>
        <strain evidence="3">S2_009_000_R2_76</strain>
    </source>
</reference>
<dbReference type="PANTHER" id="PTHR43668:SF2">
    <property type="entry name" value="ALLANTOINASE"/>
    <property type="match status" value="1"/>
</dbReference>
<dbReference type="GO" id="GO:0046872">
    <property type="term" value="F:metal ion binding"/>
    <property type="evidence" value="ECO:0007669"/>
    <property type="project" value="InterPro"/>
</dbReference>
<dbReference type="Gene3D" id="3.20.20.140">
    <property type="entry name" value="Metal-dependent hydrolases"/>
    <property type="match status" value="1"/>
</dbReference>
<dbReference type="InterPro" id="IPR050138">
    <property type="entry name" value="DHOase/Allantoinase_Hydrolase"/>
</dbReference>
<dbReference type="SUPFAM" id="SSF51338">
    <property type="entry name" value="Composite domain of metallo-dependent hydrolases"/>
    <property type="match status" value="1"/>
</dbReference>
<evidence type="ECO:0000256" key="1">
    <source>
        <dbReference type="ARBA" id="ARBA00022975"/>
    </source>
</evidence>
<dbReference type="InterPro" id="IPR032466">
    <property type="entry name" value="Metal_Hydrolase"/>
</dbReference>
<keyword evidence="1" id="KW-0665">Pyrimidine biosynthesis</keyword>
<dbReference type="GO" id="GO:0006221">
    <property type="term" value="P:pyrimidine nucleotide biosynthetic process"/>
    <property type="evidence" value="ECO:0007669"/>
    <property type="project" value="UniProtKB-KW"/>
</dbReference>
<proteinExistence type="predicted"/>
<dbReference type="GO" id="GO:0004151">
    <property type="term" value="F:dihydroorotase activity"/>
    <property type="evidence" value="ECO:0007669"/>
    <property type="project" value="InterPro"/>
</dbReference>
<dbReference type="InterPro" id="IPR004722">
    <property type="entry name" value="DHOase"/>
</dbReference>
<evidence type="ECO:0000313" key="3">
    <source>
        <dbReference type="EMBL" id="PZP44170.1"/>
    </source>
</evidence>
<organism evidence="3 4">
    <name type="scientific">Pseudopedobacter saltans</name>
    <dbReference type="NCBI Taxonomy" id="151895"/>
    <lineage>
        <taxon>Bacteria</taxon>
        <taxon>Pseudomonadati</taxon>
        <taxon>Bacteroidota</taxon>
        <taxon>Sphingobacteriia</taxon>
        <taxon>Sphingobacteriales</taxon>
        <taxon>Sphingobacteriaceae</taxon>
        <taxon>Pseudopedobacter</taxon>
    </lineage>
</organism>
<dbReference type="AlphaFoldDB" id="A0A2W5ES62"/>
<gene>
    <name evidence="3" type="ORF">DI598_14835</name>
</gene>
<dbReference type="NCBIfam" id="TIGR00857">
    <property type="entry name" value="pyrC_multi"/>
    <property type="match status" value="1"/>
</dbReference>
<dbReference type="Pfam" id="PF12890">
    <property type="entry name" value="DHOase"/>
    <property type="match status" value="1"/>
</dbReference>
<dbReference type="GO" id="GO:0006145">
    <property type="term" value="P:purine nucleobase catabolic process"/>
    <property type="evidence" value="ECO:0007669"/>
    <property type="project" value="TreeGrafter"/>
</dbReference>
<evidence type="ECO:0000259" key="2">
    <source>
        <dbReference type="Pfam" id="PF12890"/>
    </source>
</evidence>